<reference evidence="1 2" key="2">
    <citation type="journal article" date="2017" name="Front. Plant Sci.">
        <title>Gene Classification and Mining of Molecular Markers Useful in Red Clover (Trifolium pratense) Breeding.</title>
        <authorList>
            <person name="Istvanek J."/>
            <person name="Dluhosova J."/>
            <person name="Dluhos P."/>
            <person name="Patkova L."/>
            <person name="Nedelnik J."/>
            <person name="Repkova J."/>
        </authorList>
    </citation>
    <scope>NUCLEOTIDE SEQUENCE [LARGE SCALE GENOMIC DNA]</scope>
    <source>
        <strain evidence="2">cv. Tatra</strain>
        <tissue evidence="1">Young leaves</tissue>
    </source>
</reference>
<protein>
    <submittedName>
        <fullName evidence="1">Uncharacterized protein</fullName>
    </submittedName>
</protein>
<sequence>VMEPIMHNEEGFVIAMFKLLEEHGSIDNVTLDDLPETDYEVLGGYITNCV</sequence>
<gene>
    <name evidence="1" type="ORF">L195_g019278</name>
</gene>
<name>A0A2K3MZ61_TRIPR</name>
<feature type="non-terminal residue" evidence="1">
    <location>
        <position position="1"/>
    </location>
</feature>
<accession>A0A2K3MZ61</accession>
<dbReference type="AlphaFoldDB" id="A0A2K3MZ61"/>
<comment type="caution">
    <text evidence="1">The sequence shown here is derived from an EMBL/GenBank/DDBJ whole genome shotgun (WGS) entry which is preliminary data.</text>
</comment>
<reference evidence="1 2" key="1">
    <citation type="journal article" date="2014" name="Am. J. Bot.">
        <title>Genome assembly and annotation for red clover (Trifolium pratense; Fabaceae).</title>
        <authorList>
            <person name="Istvanek J."/>
            <person name="Jaros M."/>
            <person name="Krenek A."/>
            <person name="Repkova J."/>
        </authorList>
    </citation>
    <scope>NUCLEOTIDE SEQUENCE [LARGE SCALE GENOMIC DNA]</scope>
    <source>
        <strain evidence="2">cv. Tatra</strain>
        <tissue evidence="1">Young leaves</tissue>
    </source>
</reference>
<evidence type="ECO:0000313" key="2">
    <source>
        <dbReference type="Proteomes" id="UP000236291"/>
    </source>
</evidence>
<dbReference type="EMBL" id="ASHM01014125">
    <property type="protein sequence ID" value="PNX96077.1"/>
    <property type="molecule type" value="Genomic_DNA"/>
</dbReference>
<dbReference type="Proteomes" id="UP000236291">
    <property type="component" value="Unassembled WGS sequence"/>
</dbReference>
<proteinExistence type="predicted"/>
<evidence type="ECO:0000313" key="1">
    <source>
        <dbReference type="EMBL" id="PNX96077.1"/>
    </source>
</evidence>
<organism evidence="1 2">
    <name type="scientific">Trifolium pratense</name>
    <name type="common">Red clover</name>
    <dbReference type="NCBI Taxonomy" id="57577"/>
    <lineage>
        <taxon>Eukaryota</taxon>
        <taxon>Viridiplantae</taxon>
        <taxon>Streptophyta</taxon>
        <taxon>Embryophyta</taxon>
        <taxon>Tracheophyta</taxon>
        <taxon>Spermatophyta</taxon>
        <taxon>Magnoliopsida</taxon>
        <taxon>eudicotyledons</taxon>
        <taxon>Gunneridae</taxon>
        <taxon>Pentapetalae</taxon>
        <taxon>rosids</taxon>
        <taxon>fabids</taxon>
        <taxon>Fabales</taxon>
        <taxon>Fabaceae</taxon>
        <taxon>Papilionoideae</taxon>
        <taxon>50 kb inversion clade</taxon>
        <taxon>NPAAA clade</taxon>
        <taxon>Hologalegina</taxon>
        <taxon>IRL clade</taxon>
        <taxon>Trifolieae</taxon>
        <taxon>Trifolium</taxon>
    </lineage>
</organism>